<reference evidence="1 2" key="1">
    <citation type="journal article" date="2013" name="Int. J. Syst. Evol. Microbiol.">
        <title>Chryseobacterium angstadtii sp. nov., isolated from a newt tank.</title>
        <authorList>
            <person name="Kirk K.E."/>
            <person name="Hoffman J.A."/>
            <person name="Smith K.A."/>
            <person name="Strahan B.L."/>
            <person name="Failor K.C."/>
            <person name="Krebs J.E."/>
            <person name="Gale A.N."/>
            <person name="Do T.D."/>
            <person name="Sontag T.C."/>
            <person name="Batties A.M."/>
            <person name="Mistiszyn K."/>
            <person name="Newman J.D."/>
        </authorList>
    </citation>
    <scope>NUCLEOTIDE SEQUENCE [LARGE SCALE GENOMIC DNA]</scope>
    <source>
        <strain evidence="1 2">KM</strain>
    </source>
</reference>
<dbReference type="InterPro" id="IPR021284">
    <property type="entry name" value="DUF2750"/>
</dbReference>
<dbReference type="EMBL" id="LFND01000003">
    <property type="protein sequence ID" value="KMQ64914.1"/>
    <property type="molecule type" value="Genomic_DNA"/>
</dbReference>
<evidence type="ECO:0000313" key="2">
    <source>
        <dbReference type="Proteomes" id="UP000036261"/>
    </source>
</evidence>
<evidence type="ECO:0000313" key="1">
    <source>
        <dbReference type="EMBL" id="KMQ64914.1"/>
    </source>
</evidence>
<accession>A0A0J7IFX3</accession>
<keyword evidence="2" id="KW-1185">Reference proteome</keyword>
<proteinExistence type="predicted"/>
<dbReference type="RefSeq" id="WP_048506853.1">
    <property type="nucleotide sequence ID" value="NZ_LFND01000003.1"/>
</dbReference>
<dbReference type="Proteomes" id="UP000036261">
    <property type="component" value="Unassembled WGS sequence"/>
</dbReference>
<dbReference type="OrthoDB" id="2936081at2"/>
<dbReference type="Pfam" id="PF11042">
    <property type="entry name" value="DUF2750"/>
    <property type="match status" value="1"/>
</dbReference>
<gene>
    <name evidence="1" type="ORF">ACM46_11955</name>
</gene>
<dbReference type="STRING" id="558151.ACM46_11955"/>
<evidence type="ECO:0008006" key="3">
    <source>
        <dbReference type="Google" id="ProtNLM"/>
    </source>
</evidence>
<protein>
    <recommendedName>
        <fullName evidence="3">DUF2750 domain-containing protein</fullName>
    </recommendedName>
</protein>
<organism evidence="1 2">
    <name type="scientific">Chryseobacterium angstadtii</name>
    <dbReference type="NCBI Taxonomy" id="558151"/>
    <lineage>
        <taxon>Bacteria</taxon>
        <taxon>Pseudomonadati</taxon>
        <taxon>Bacteroidota</taxon>
        <taxon>Flavobacteriia</taxon>
        <taxon>Flavobacteriales</taxon>
        <taxon>Weeksellaceae</taxon>
        <taxon>Chryseobacterium group</taxon>
        <taxon>Chryseobacterium</taxon>
    </lineage>
</organism>
<comment type="caution">
    <text evidence="1">The sequence shown here is derived from an EMBL/GenBank/DDBJ whole genome shotgun (WGS) entry which is preliminary data.</text>
</comment>
<dbReference type="AlphaFoldDB" id="A0A0J7IFX3"/>
<sequence length="152" mass="17572">MLQDHITVENRHKDFIKKVSETEVVYALEDENGFAVSYSNELEYEDGEPVQIICFWSDEARAKSCINDEWIGYKVSTIPLSDFIENWCLGMNNDGIVAGTNFDSNLFGYEAEPLELVLDILEVLKKTEKNFPLRKFESFDDMQKQIKEVLNS</sequence>
<name>A0A0J7IFX3_9FLAO</name>
<dbReference type="PATRIC" id="fig|558151.6.peg.2523"/>